<organism evidence="3 4">
    <name type="scientific">Candidatus Sysuiplasma superficiale</name>
    <dbReference type="NCBI Taxonomy" id="2823368"/>
    <lineage>
        <taxon>Archaea</taxon>
        <taxon>Methanobacteriati</taxon>
        <taxon>Thermoplasmatota</taxon>
        <taxon>Thermoplasmata</taxon>
        <taxon>Candidatus Sysuiplasmatales</taxon>
        <taxon>Candidatus Sysuiplasmataceae</taxon>
        <taxon>Candidatus Sysuiplasma</taxon>
    </lineage>
</organism>
<proteinExistence type="inferred from homology"/>
<dbReference type="PANTHER" id="PTHR11703:SF2">
    <property type="entry name" value="DEOXYHYPUSINE SYNTHASE-LIKE PROTEIN"/>
    <property type="match status" value="1"/>
</dbReference>
<comment type="similarity">
    <text evidence="1">Belongs to the deoxyhypusine synthase family.</text>
</comment>
<evidence type="ECO:0000256" key="2">
    <source>
        <dbReference type="ARBA" id="ARBA00022679"/>
    </source>
</evidence>
<evidence type="ECO:0000256" key="1">
    <source>
        <dbReference type="ARBA" id="ARBA00009892"/>
    </source>
</evidence>
<dbReference type="SUPFAM" id="SSF52467">
    <property type="entry name" value="DHS-like NAD/FAD-binding domain"/>
    <property type="match status" value="1"/>
</dbReference>
<evidence type="ECO:0000313" key="4">
    <source>
        <dbReference type="Proteomes" id="UP000750197"/>
    </source>
</evidence>
<name>A0A8J8CE47_9ARCH</name>
<dbReference type="InterPro" id="IPR029035">
    <property type="entry name" value="DHS-like_NAD/FAD-binding_dom"/>
</dbReference>
<dbReference type="Proteomes" id="UP000750197">
    <property type="component" value="Unassembled WGS sequence"/>
</dbReference>
<reference evidence="3" key="1">
    <citation type="submission" date="2021-05" db="EMBL/GenBank/DDBJ databases">
        <title>Genomic insights into ecological role and evolution of a novel Thermoplasmata order Candidatus Sysuiplasmatales.</title>
        <authorList>
            <person name="Yuan Y."/>
        </authorList>
    </citation>
    <scope>NUCLEOTIDE SEQUENCE</scope>
    <source>
        <strain evidence="3">TUT19-bin139</strain>
    </source>
</reference>
<dbReference type="AlphaFoldDB" id="A0A8J8CE47"/>
<sequence length="223" mass="24968">DRIYDTYVDELKFEETDRYVADVIEGLGPGCYSSREVISALSARLNDSGSILYSAYRRGIPVFSPALNDSSIGIGLTLLHFRQRGMKERFILDSIKDNYEIVEVILKSRKTGVIYIGGGTPKNWINDAEVMAGYAFNTDIKGHSYALQITTDSPQWGGLSGSTLEEARSWGKIQKKATTATAYVEASIGLPLIASYVIQKRLFRGRKRARFEWSEDGLKLSYR</sequence>
<protein>
    <submittedName>
        <fullName evidence="3">Deoxyhypusine synthase family protein</fullName>
    </submittedName>
</protein>
<gene>
    <name evidence="3" type="ORF">KIY12_10210</name>
</gene>
<accession>A0A8J8CE47</accession>
<dbReference type="PANTHER" id="PTHR11703">
    <property type="entry name" value="DEOXYHYPUSINE SYNTHASE"/>
    <property type="match status" value="1"/>
</dbReference>
<dbReference type="Gene3D" id="3.40.910.10">
    <property type="entry name" value="Deoxyhypusine synthase"/>
    <property type="match status" value="1"/>
</dbReference>
<dbReference type="Pfam" id="PF01916">
    <property type="entry name" value="DS"/>
    <property type="match status" value="1"/>
</dbReference>
<dbReference type="GO" id="GO:0034038">
    <property type="term" value="F:deoxyhypusine synthase activity"/>
    <property type="evidence" value="ECO:0007669"/>
    <property type="project" value="TreeGrafter"/>
</dbReference>
<dbReference type="GO" id="GO:0005737">
    <property type="term" value="C:cytoplasm"/>
    <property type="evidence" value="ECO:0007669"/>
    <property type="project" value="TreeGrafter"/>
</dbReference>
<evidence type="ECO:0000313" key="3">
    <source>
        <dbReference type="EMBL" id="MBX8645070.1"/>
    </source>
</evidence>
<dbReference type="InterPro" id="IPR002773">
    <property type="entry name" value="Deoxyhypusine_synthase"/>
</dbReference>
<comment type="caution">
    <text evidence="3">The sequence shown here is derived from an EMBL/GenBank/DDBJ whole genome shotgun (WGS) entry which is preliminary data.</text>
</comment>
<dbReference type="InterPro" id="IPR036982">
    <property type="entry name" value="Deoxyhypusine_synthase_sf"/>
</dbReference>
<keyword evidence="2" id="KW-0808">Transferase</keyword>
<dbReference type="EMBL" id="JAHEAC010000163">
    <property type="protein sequence ID" value="MBX8645070.1"/>
    <property type="molecule type" value="Genomic_DNA"/>
</dbReference>
<feature type="non-terminal residue" evidence="3">
    <location>
        <position position="1"/>
    </location>
</feature>